<dbReference type="Proteomes" id="UP001162834">
    <property type="component" value="Chromosome"/>
</dbReference>
<dbReference type="EMBL" id="CP087164">
    <property type="protein sequence ID" value="UGS37346.1"/>
    <property type="molecule type" value="Genomic_DNA"/>
</dbReference>
<evidence type="ECO:0000313" key="1">
    <source>
        <dbReference type="EMBL" id="UGS37346.1"/>
    </source>
</evidence>
<dbReference type="KEGG" id="sbae:DSM104329_03761"/>
<keyword evidence="2" id="KW-1185">Reference proteome</keyword>
<proteinExistence type="predicted"/>
<protein>
    <submittedName>
        <fullName evidence="1">Uncharacterized protein</fullName>
    </submittedName>
</protein>
<gene>
    <name evidence="1" type="ORF">DSM104329_03761</name>
</gene>
<dbReference type="RefSeq" id="WP_259311402.1">
    <property type="nucleotide sequence ID" value="NZ_CP087164.1"/>
</dbReference>
<dbReference type="AlphaFoldDB" id="A0A9E6XZT1"/>
<evidence type="ECO:0000313" key="2">
    <source>
        <dbReference type="Proteomes" id="UP001162834"/>
    </source>
</evidence>
<name>A0A9E6XZT1_9ACTN</name>
<reference evidence="1" key="1">
    <citation type="journal article" date="2022" name="Int. J. Syst. Evol. Microbiol.">
        <title>Pseudomonas aegrilactucae sp. nov. and Pseudomonas morbosilactucae sp. nov., pathogens causing bacterial rot of lettuce in Japan.</title>
        <authorList>
            <person name="Sawada H."/>
            <person name="Fujikawa T."/>
            <person name="Satou M."/>
        </authorList>
    </citation>
    <scope>NUCLEOTIDE SEQUENCE</scope>
    <source>
        <strain evidence="1">0166_1</strain>
    </source>
</reference>
<sequence length="120" mass="13497">MADRALVLTWGAVVRGREERAMENFNEVVGLYGRMQQDGRIEQFDVTLLMPNAHMEGFIQLQGSAEQLAAVKEDPEFQRLMTESTLIVDELTITDGYVNEGIAAQMEMYRDAISKVPQAT</sequence>
<accession>A0A9E6XZT1</accession>
<organism evidence="1 2">
    <name type="scientific">Capillimicrobium parvum</name>
    <dbReference type="NCBI Taxonomy" id="2884022"/>
    <lineage>
        <taxon>Bacteria</taxon>
        <taxon>Bacillati</taxon>
        <taxon>Actinomycetota</taxon>
        <taxon>Thermoleophilia</taxon>
        <taxon>Solirubrobacterales</taxon>
        <taxon>Capillimicrobiaceae</taxon>
        <taxon>Capillimicrobium</taxon>
    </lineage>
</organism>